<organism evidence="2 3">
    <name type="scientific">Gracilariopsis chorda</name>
    <dbReference type="NCBI Taxonomy" id="448386"/>
    <lineage>
        <taxon>Eukaryota</taxon>
        <taxon>Rhodophyta</taxon>
        <taxon>Florideophyceae</taxon>
        <taxon>Rhodymeniophycidae</taxon>
        <taxon>Gracilariales</taxon>
        <taxon>Gracilariaceae</taxon>
        <taxon>Gracilariopsis</taxon>
    </lineage>
</organism>
<dbReference type="SUPFAM" id="SSF51905">
    <property type="entry name" value="FAD/NAD(P)-binding domain"/>
    <property type="match status" value="1"/>
</dbReference>
<dbReference type="PANTHER" id="PTHR46313">
    <property type="match status" value="1"/>
</dbReference>
<accession>A0A2V3IIT2</accession>
<dbReference type="InterPro" id="IPR036188">
    <property type="entry name" value="FAD/NAD-bd_sf"/>
</dbReference>
<evidence type="ECO:0000313" key="2">
    <source>
        <dbReference type="EMBL" id="PXF41982.1"/>
    </source>
</evidence>
<comment type="caution">
    <text evidence="2">The sequence shown here is derived from an EMBL/GenBank/DDBJ whole genome shotgun (WGS) entry which is preliminary data.</text>
</comment>
<protein>
    <submittedName>
        <fullName evidence="2">Prolycopene isomerase 1, chloroplastic</fullName>
    </submittedName>
</protein>
<dbReference type="GO" id="GO:0016491">
    <property type="term" value="F:oxidoreductase activity"/>
    <property type="evidence" value="ECO:0007669"/>
    <property type="project" value="InterPro"/>
</dbReference>
<gene>
    <name evidence="2" type="ORF">BWQ96_08289</name>
</gene>
<dbReference type="Proteomes" id="UP000247409">
    <property type="component" value="Unassembled WGS sequence"/>
</dbReference>
<dbReference type="InterPro" id="IPR036397">
    <property type="entry name" value="RNaseH_sf"/>
</dbReference>
<dbReference type="SUPFAM" id="SSF53098">
    <property type="entry name" value="Ribonuclease H-like"/>
    <property type="match status" value="1"/>
</dbReference>
<evidence type="ECO:0000313" key="3">
    <source>
        <dbReference type="Proteomes" id="UP000247409"/>
    </source>
</evidence>
<dbReference type="InterPro" id="IPR045892">
    <property type="entry name" value="CrtISO-like"/>
</dbReference>
<dbReference type="InterPro" id="IPR013087">
    <property type="entry name" value="Znf_C2H2_type"/>
</dbReference>
<keyword evidence="3" id="KW-1185">Reference proteome</keyword>
<name>A0A2V3IIT2_9FLOR</name>
<dbReference type="STRING" id="448386.A0A2V3IIT2"/>
<sequence>MLAKLNAQEHDRQTSTPQALVLMSLLAFSPSIRLPLSPGQKLPRIKTDKGQPICQQRKRDHLQASVAADTFDVITIGSGLGGLCASALLSTYNLRTLTLESHSEPGGAAHSFSRRTPHGTVTFESGPHLFSGLQSPSDNPLYHVLRAVDAKLDVKSYDAWGVFLPEAYVRTTLRAKEPLFEQLLNVAGGPTAHSDMRNLTEALRPLGEAATLLPPAAIRARDLFGSLRVASRFALSPTSLSHLPSLPLLSRPFATLLDKCVSDTFSCNFLNLLCFLLAGATAERIPVAEVAFMFREWLGDGAVPGAPVLQRPVGGASAIAKALIEAINARGGVVQMNSHVNRVLLEQGRAVGVELKSGRVIRARRAVISNVSALDVDKLLPDWGSTAQTSSSIKREVEMCPSFMHLHVALELTEELKSRLPGGSLEPNYVSVEDWELGLEHPDNVVLISVPSVLDKNLCPPGHVVLHAYTPATEPYSEWKDLAPRTREYEEYKEHRSQILWRAVNRVFGTDIRPRAYIKLIGTPRTHARFLRRRDGSYGPKVDARLGGLGLPFPGSGHYPEGFYRVGDGVFPGVGVPAVAGSSWIVANGLITTDGCCRNNGTPYARAGWGAFLVLSNHVGEDVRAAVRSALCDSCDAHHQTNNRAELRAAQFALRFIHELCKLGHPTQSCGYNLPEIGRSRYNKRSRNSIMDARPVLGEWVSAVIRSDSTFVIKGLNGQNMQRKHLDVWREMNNCKHCLVNSGCDIRFEHVYGHSGDEYNEHADALAKIAAAEEPNTTTAICLDCDMQFDDYEGLAAHLKFVHMRRDLEEEADIADHAEQTQDGMFICPLCPKELKNMYGVRRHLADKHGMR</sequence>
<dbReference type="GO" id="GO:0003676">
    <property type="term" value="F:nucleic acid binding"/>
    <property type="evidence" value="ECO:0007669"/>
    <property type="project" value="InterPro"/>
</dbReference>
<proteinExistence type="predicted"/>
<dbReference type="SMART" id="SM00355">
    <property type="entry name" value="ZnF_C2H2"/>
    <property type="match status" value="2"/>
</dbReference>
<feature type="domain" description="RNase H type-1" evidence="1">
    <location>
        <begin position="585"/>
        <end position="772"/>
    </location>
</feature>
<dbReference type="GO" id="GO:0016116">
    <property type="term" value="P:carotenoid metabolic process"/>
    <property type="evidence" value="ECO:0007669"/>
    <property type="project" value="InterPro"/>
</dbReference>
<dbReference type="AlphaFoldDB" id="A0A2V3IIT2"/>
<dbReference type="Gene3D" id="3.50.50.60">
    <property type="entry name" value="FAD/NAD(P)-binding domain"/>
    <property type="match status" value="2"/>
</dbReference>
<dbReference type="InterPro" id="IPR012337">
    <property type="entry name" value="RNaseH-like_sf"/>
</dbReference>
<keyword evidence="2" id="KW-0413">Isomerase</keyword>
<evidence type="ECO:0000259" key="1">
    <source>
        <dbReference type="PROSITE" id="PS50879"/>
    </source>
</evidence>
<dbReference type="InterPro" id="IPR002156">
    <property type="entry name" value="RNaseH_domain"/>
</dbReference>
<reference evidence="2 3" key="1">
    <citation type="journal article" date="2018" name="Mol. Biol. Evol.">
        <title>Analysis of the draft genome of the red seaweed Gracilariopsis chorda provides insights into genome size evolution in Rhodophyta.</title>
        <authorList>
            <person name="Lee J."/>
            <person name="Yang E.C."/>
            <person name="Graf L."/>
            <person name="Yang J.H."/>
            <person name="Qiu H."/>
            <person name="Zel Zion U."/>
            <person name="Chan C.X."/>
            <person name="Stephens T.G."/>
            <person name="Weber A.P.M."/>
            <person name="Boo G.H."/>
            <person name="Boo S.M."/>
            <person name="Kim K.M."/>
            <person name="Shin Y."/>
            <person name="Jung M."/>
            <person name="Lee S.J."/>
            <person name="Yim H.S."/>
            <person name="Lee J.H."/>
            <person name="Bhattacharya D."/>
            <person name="Yoon H.S."/>
        </authorList>
    </citation>
    <scope>NUCLEOTIDE SEQUENCE [LARGE SCALE GENOMIC DNA]</scope>
    <source>
        <strain evidence="2 3">SKKU-2015</strain>
        <tissue evidence="2">Whole body</tissue>
    </source>
</reference>
<dbReference type="EMBL" id="NBIV01000181">
    <property type="protein sequence ID" value="PXF41982.1"/>
    <property type="molecule type" value="Genomic_DNA"/>
</dbReference>
<dbReference type="GO" id="GO:0004523">
    <property type="term" value="F:RNA-DNA hybrid ribonuclease activity"/>
    <property type="evidence" value="ECO:0007669"/>
    <property type="project" value="InterPro"/>
</dbReference>
<dbReference type="PROSITE" id="PS00028">
    <property type="entry name" value="ZINC_FINGER_C2H2_1"/>
    <property type="match status" value="2"/>
</dbReference>
<dbReference type="OrthoDB" id="4720at2759"/>
<dbReference type="GO" id="GO:0016853">
    <property type="term" value="F:isomerase activity"/>
    <property type="evidence" value="ECO:0007669"/>
    <property type="project" value="UniProtKB-KW"/>
</dbReference>
<dbReference type="Pfam" id="PF00075">
    <property type="entry name" value="RNase_H"/>
    <property type="match status" value="1"/>
</dbReference>
<dbReference type="Pfam" id="PF01593">
    <property type="entry name" value="Amino_oxidase"/>
    <property type="match status" value="1"/>
</dbReference>
<dbReference type="PROSITE" id="PS50879">
    <property type="entry name" value="RNASE_H_1"/>
    <property type="match status" value="1"/>
</dbReference>
<dbReference type="InterPro" id="IPR002937">
    <property type="entry name" value="Amino_oxidase"/>
</dbReference>
<dbReference type="PANTHER" id="PTHR46313:SF3">
    <property type="entry name" value="PROLYCOPENE ISOMERASE, CHLOROPLASTIC"/>
    <property type="match status" value="1"/>
</dbReference>
<dbReference type="Gene3D" id="3.30.420.10">
    <property type="entry name" value="Ribonuclease H-like superfamily/Ribonuclease H"/>
    <property type="match status" value="1"/>
</dbReference>